<keyword evidence="2 10" id="KW-1003">Cell membrane</keyword>
<dbReference type="GO" id="GO:0005886">
    <property type="term" value="C:plasma membrane"/>
    <property type="evidence" value="ECO:0007669"/>
    <property type="project" value="UniProtKB-SubCell"/>
</dbReference>
<dbReference type="PATRIC" id="fig|1408281.3.peg.492"/>
<keyword evidence="3 10" id="KW-0812">Transmembrane</keyword>
<evidence type="ECO:0000256" key="7">
    <source>
        <dbReference type="ARBA" id="ARBA00023136"/>
    </source>
</evidence>
<gene>
    <name evidence="12" type="primary">mviN</name>
    <name evidence="10" type="synonym">murJ</name>
    <name evidence="12" type="ORF">Epro_0479</name>
</gene>
<feature type="transmembrane region" description="Helical" evidence="10">
    <location>
        <begin position="320"/>
        <end position="340"/>
    </location>
</feature>
<feature type="transmembrane region" description="Helical" evidence="10">
    <location>
        <begin position="162"/>
        <end position="188"/>
    </location>
</feature>
<dbReference type="PANTHER" id="PTHR47019:SF1">
    <property type="entry name" value="LIPID II FLIPPASE MURJ"/>
    <property type="match status" value="1"/>
</dbReference>
<feature type="transmembrane region" description="Helical" evidence="10">
    <location>
        <begin position="31"/>
        <end position="50"/>
    </location>
</feature>
<dbReference type="GO" id="GO:0034204">
    <property type="term" value="P:lipid translocation"/>
    <property type="evidence" value="ECO:0007669"/>
    <property type="project" value="TreeGrafter"/>
</dbReference>
<dbReference type="InterPro" id="IPR004268">
    <property type="entry name" value="MurJ"/>
</dbReference>
<evidence type="ECO:0000256" key="11">
    <source>
        <dbReference type="PIRNR" id="PIRNR002869"/>
    </source>
</evidence>
<dbReference type="NCBIfam" id="TIGR01695">
    <property type="entry name" value="murJ_mviN"/>
    <property type="match status" value="1"/>
</dbReference>
<dbReference type="PANTHER" id="PTHR47019">
    <property type="entry name" value="LIPID II FLIPPASE MURJ"/>
    <property type="match status" value="1"/>
</dbReference>
<dbReference type="AlphaFoldDB" id="A0A0G3WHQ0"/>
<evidence type="ECO:0000256" key="5">
    <source>
        <dbReference type="ARBA" id="ARBA00022984"/>
    </source>
</evidence>
<feature type="transmembrane region" description="Helical" evidence="10">
    <location>
        <begin position="135"/>
        <end position="156"/>
    </location>
</feature>
<reference evidence="12 13" key="1">
    <citation type="submission" date="2014-09" db="EMBL/GenBank/DDBJ databases">
        <title>Complete genome sequence of Endomicrobium proavitum.</title>
        <authorList>
            <person name="Zheng H."/>
        </authorList>
    </citation>
    <scope>NUCLEOTIDE SEQUENCE [LARGE SCALE GENOMIC DNA]</scope>
    <source>
        <strain evidence="12 13">Rsa215</strain>
    </source>
</reference>
<feature type="transmembrane region" description="Helical" evidence="10">
    <location>
        <begin position="281"/>
        <end position="299"/>
    </location>
</feature>
<sequence length="517" mass="56338">MEQEHKTLTKNAGKTAFGTTLSRILGYARDMLVANVFGAGMFADAFYAAFRIPNLFRRLFGEGSFSAAFIPVFSQYLHAKDKSETQKMLNAVFTALVLVLAAITVLGVFFSPILVKIIAWGFTNDPEKMQLTIELTRMMFPFILFICLAAFLLAILNTLHSFFIPAFTPSMLSFSEIFYMLAIAPALYPQNQIKGLAVSVIIGGALHFGTQYPKLKNLGWHLKFQLNLKHPAIKQIAFLMIPSMIGLSVDQINAFVDNICASFLASGSITALYYSNRLMQLPLAIFGLAFASVSLPAMSKAYAQKDMTTLKSSLNYSIRFSVFTLLPAAVGLTVIGLPITKLLFEHGKFDDIASIVTNNALFFYSLGLPAYAMAKIFANAFYAFQDTKTPVITAAIAMVLHAGLCYILMYPMGVGGLALATAAASYFNMILLIIYLRRKIGRLGIKKILLSGLKSLLASAATGVAAFFACKVSGSLFISVPAAIAAGAVAFFIIAKLLKSEELSVFTRLFNKNEQTS</sequence>
<feature type="transmembrane region" description="Helical" evidence="10">
    <location>
        <begin position="360"/>
        <end position="384"/>
    </location>
</feature>
<dbReference type="PIRSF" id="PIRSF002869">
    <property type="entry name" value="MviN"/>
    <property type="match status" value="1"/>
</dbReference>
<evidence type="ECO:0000256" key="4">
    <source>
        <dbReference type="ARBA" id="ARBA00022960"/>
    </source>
</evidence>
<keyword evidence="10 11" id="KW-0961">Cell wall biogenesis/degradation</keyword>
<feature type="transmembrane region" description="Helical" evidence="10">
    <location>
        <begin position="91"/>
        <end position="115"/>
    </location>
</feature>
<keyword evidence="13" id="KW-1185">Reference proteome</keyword>
<keyword evidence="5 10" id="KW-0573">Peptidoglycan synthesis</keyword>
<keyword evidence="7 10" id="KW-0472">Membrane</keyword>
<dbReference type="GO" id="GO:0008360">
    <property type="term" value="P:regulation of cell shape"/>
    <property type="evidence" value="ECO:0007669"/>
    <property type="project" value="UniProtKB-UniRule"/>
</dbReference>
<evidence type="ECO:0000256" key="10">
    <source>
        <dbReference type="HAMAP-Rule" id="MF_02078"/>
    </source>
</evidence>
<comment type="similarity">
    <text evidence="9 10 11">Belongs to the MurJ/MviN family.</text>
</comment>
<dbReference type="InterPro" id="IPR051050">
    <property type="entry name" value="Lipid_II_flippase_MurJ/MviN"/>
</dbReference>
<feature type="transmembrane region" description="Helical" evidence="10">
    <location>
        <begin position="448"/>
        <end position="469"/>
    </location>
</feature>
<dbReference type="CDD" id="cd13123">
    <property type="entry name" value="MATE_MurJ_like"/>
    <property type="match status" value="1"/>
</dbReference>
<keyword evidence="10 11" id="KW-0813">Transport</keyword>
<organism evidence="12 13">
    <name type="scientific">Endomicrobium proavitum</name>
    <dbReference type="NCBI Taxonomy" id="1408281"/>
    <lineage>
        <taxon>Bacteria</taxon>
        <taxon>Pseudomonadati</taxon>
        <taxon>Elusimicrobiota</taxon>
        <taxon>Endomicrobiia</taxon>
        <taxon>Endomicrobiales</taxon>
        <taxon>Endomicrobiaceae</taxon>
        <taxon>Endomicrobium</taxon>
    </lineage>
</organism>
<comment type="pathway">
    <text evidence="10">Cell wall biogenesis; peptidoglycan biosynthesis.</text>
</comment>
<keyword evidence="4 10" id="KW-0133">Cell shape</keyword>
<evidence type="ECO:0000256" key="9">
    <source>
        <dbReference type="ARBA" id="ARBA00061532"/>
    </source>
</evidence>
<protein>
    <recommendedName>
        <fullName evidence="10">Probable lipid II flippase MurJ</fullName>
    </recommendedName>
</protein>
<comment type="subcellular location">
    <subcellularLocation>
        <location evidence="1 10">Cell membrane</location>
        <topology evidence="1 10">Multi-pass membrane protein</topology>
    </subcellularLocation>
</comment>
<dbReference type="OrthoDB" id="9804143at2"/>
<evidence type="ECO:0000313" key="12">
    <source>
        <dbReference type="EMBL" id="AKL97858.1"/>
    </source>
</evidence>
<feature type="transmembrane region" description="Helical" evidence="10">
    <location>
        <begin position="416"/>
        <end position="436"/>
    </location>
</feature>
<evidence type="ECO:0000256" key="8">
    <source>
        <dbReference type="ARBA" id="ARBA00060041"/>
    </source>
</evidence>
<accession>A0A0G3WHQ0</accession>
<dbReference type="EMBL" id="CP009498">
    <property type="protein sequence ID" value="AKL97858.1"/>
    <property type="molecule type" value="Genomic_DNA"/>
</dbReference>
<feature type="transmembrane region" description="Helical" evidence="10">
    <location>
        <begin position="391"/>
        <end position="410"/>
    </location>
</feature>
<comment type="function">
    <text evidence="8 10 11">Involved in peptidoglycan biosynthesis. Transports lipid-linked peptidoglycan precursors from the inner to the outer leaflet of the cytoplasmic membrane.</text>
</comment>
<dbReference type="GO" id="GO:0009252">
    <property type="term" value="P:peptidoglycan biosynthetic process"/>
    <property type="evidence" value="ECO:0007669"/>
    <property type="project" value="UniProtKB-UniRule"/>
</dbReference>
<keyword evidence="6 10" id="KW-1133">Transmembrane helix</keyword>
<evidence type="ECO:0000313" key="13">
    <source>
        <dbReference type="Proteomes" id="UP000035337"/>
    </source>
</evidence>
<evidence type="ECO:0000256" key="3">
    <source>
        <dbReference type="ARBA" id="ARBA00022692"/>
    </source>
</evidence>
<name>A0A0G3WHQ0_9BACT</name>
<dbReference type="GO" id="GO:0071555">
    <property type="term" value="P:cell wall organization"/>
    <property type="evidence" value="ECO:0007669"/>
    <property type="project" value="UniProtKB-UniRule"/>
</dbReference>
<dbReference type="UniPathway" id="UPA00219"/>
<proteinExistence type="inferred from homology"/>
<dbReference type="STRING" id="1408281.Epro_0479"/>
<dbReference type="KEGG" id="epo:Epro_0479"/>
<evidence type="ECO:0000256" key="1">
    <source>
        <dbReference type="ARBA" id="ARBA00004651"/>
    </source>
</evidence>
<evidence type="ECO:0000256" key="6">
    <source>
        <dbReference type="ARBA" id="ARBA00022989"/>
    </source>
</evidence>
<dbReference type="PRINTS" id="PR01806">
    <property type="entry name" value="VIRFACTRMVIN"/>
</dbReference>
<feature type="transmembrane region" description="Helical" evidence="10">
    <location>
        <begin position="475"/>
        <end position="498"/>
    </location>
</feature>
<evidence type="ECO:0000256" key="2">
    <source>
        <dbReference type="ARBA" id="ARBA00022475"/>
    </source>
</evidence>
<dbReference type="GO" id="GO:0015648">
    <property type="term" value="F:lipid-linked peptidoglycan transporter activity"/>
    <property type="evidence" value="ECO:0007669"/>
    <property type="project" value="UniProtKB-UniRule"/>
</dbReference>
<dbReference type="HAMAP" id="MF_02078">
    <property type="entry name" value="MurJ_MviN"/>
    <property type="match status" value="1"/>
</dbReference>
<dbReference type="RefSeq" id="WP_052570270.1">
    <property type="nucleotide sequence ID" value="NZ_CP009498.1"/>
</dbReference>
<feature type="transmembrane region" description="Helical" evidence="10">
    <location>
        <begin position="195"/>
        <end position="212"/>
    </location>
</feature>
<dbReference type="Proteomes" id="UP000035337">
    <property type="component" value="Chromosome"/>
</dbReference>
<dbReference type="Pfam" id="PF03023">
    <property type="entry name" value="MurJ"/>
    <property type="match status" value="1"/>
</dbReference>